<name>A0A9W9ASD0_9AGAR</name>
<sequence length="66" mass="6717">MISKTLSPFILAAAFEIIIVNAVPAIGIRQITSVISSVGATLSISSSFTFGGAVPTTACTTPNTFI</sequence>
<organism evidence="1 3">
    <name type="scientific">Lentinula aciculospora</name>
    <dbReference type="NCBI Taxonomy" id="153920"/>
    <lineage>
        <taxon>Eukaryota</taxon>
        <taxon>Fungi</taxon>
        <taxon>Dikarya</taxon>
        <taxon>Basidiomycota</taxon>
        <taxon>Agaricomycotina</taxon>
        <taxon>Agaricomycetes</taxon>
        <taxon>Agaricomycetidae</taxon>
        <taxon>Agaricales</taxon>
        <taxon>Marasmiineae</taxon>
        <taxon>Omphalotaceae</taxon>
        <taxon>Lentinula</taxon>
    </lineage>
</organism>
<protein>
    <submittedName>
        <fullName evidence="1">Uncharacterized protein</fullName>
    </submittedName>
</protein>
<dbReference type="AlphaFoldDB" id="A0A9W9ASD0"/>
<evidence type="ECO:0000313" key="2">
    <source>
        <dbReference type="EMBL" id="KAJ4488531.1"/>
    </source>
</evidence>
<dbReference type="Proteomes" id="UP001150266">
    <property type="component" value="Unassembled WGS sequence"/>
</dbReference>
<accession>A0A9W9ASD0</accession>
<proteinExistence type="predicted"/>
<comment type="caution">
    <text evidence="1">The sequence shown here is derived from an EMBL/GenBank/DDBJ whole genome shotgun (WGS) entry which is preliminary data.</text>
</comment>
<evidence type="ECO:0000313" key="3">
    <source>
        <dbReference type="Proteomes" id="UP001150266"/>
    </source>
</evidence>
<keyword evidence="3" id="KW-1185">Reference proteome</keyword>
<dbReference type="EMBL" id="JAOTPV010000002">
    <property type="protein sequence ID" value="KAJ4487532.1"/>
    <property type="molecule type" value="Genomic_DNA"/>
</dbReference>
<evidence type="ECO:0000313" key="1">
    <source>
        <dbReference type="EMBL" id="KAJ4487532.1"/>
    </source>
</evidence>
<dbReference type="EMBL" id="JAOTPV010000002">
    <property type="protein sequence ID" value="KAJ4488531.1"/>
    <property type="molecule type" value="Genomic_DNA"/>
</dbReference>
<dbReference type="OrthoDB" id="3115400at2759"/>
<reference evidence="1" key="1">
    <citation type="submission" date="2022-08" db="EMBL/GenBank/DDBJ databases">
        <title>A Global Phylogenomic Analysis of the Shiitake Genus Lentinula.</title>
        <authorList>
            <consortium name="DOE Joint Genome Institute"/>
            <person name="Sierra-Patev S."/>
            <person name="Min B."/>
            <person name="Naranjo-Ortiz M."/>
            <person name="Looney B."/>
            <person name="Konkel Z."/>
            <person name="Slot J.C."/>
            <person name="Sakamoto Y."/>
            <person name="Steenwyk J.L."/>
            <person name="Rokas A."/>
            <person name="Carro J."/>
            <person name="Camarero S."/>
            <person name="Ferreira P."/>
            <person name="Molpeceres G."/>
            <person name="Ruiz-Duenas F.J."/>
            <person name="Serrano A."/>
            <person name="Henrissat B."/>
            <person name="Drula E."/>
            <person name="Hughes K.W."/>
            <person name="Mata J.L."/>
            <person name="Ishikawa N.K."/>
            <person name="Vargas-Isla R."/>
            <person name="Ushijima S."/>
            <person name="Smith C.A."/>
            <person name="Ahrendt S."/>
            <person name="Andreopoulos W."/>
            <person name="He G."/>
            <person name="Labutti K."/>
            <person name="Lipzen A."/>
            <person name="Ng V."/>
            <person name="Riley R."/>
            <person name="Sandor L."/>
            <person name="Barry K."/>
            <person name="Martinez A.T."/>
            <person name="Xiao Y."/>
            <person name="Gibbons J.G."/>
            <person name="Terashima K."/>
            <person name="Grigoriev I.V."/>
            <person name="Hibbett D.S."/>
        </authorList>
    </citation>
    <scope>NUCLEOTIDE SEQUENCE</scope>
    <source>
        <strain evidence="1">JLM2183</strain>
    </source>
</reference>
<gene>
    <name evidence="1" type="ORF">J3R30DRAFT_3428856</name>
    <name evidence="2" type="ORF">J3R30DRAFT_3436707</name>
</gene>